<dbReference type="SUPFAM" id="SSF50630">
    <property type="entry name" value="Acid proteases"/>
    <property type="match status" value="1"/>
</dbReference>
<dbReference type="STRING" id="542762.A0A4S4CZJ3"/>
<keyword evidence="2 8" id="KW-0645">Protease</keyword>
<dbReference type="GO" id="GO:0006508">
    <property type="term" value="P:proteolysis"/>
    <property type="evidence" value="ECO:0007669"/>
    <property type="project" value="UniProtKB-KW"/>
</dbReference>
<accession>A0A4S4CZJ3</accession>
<dbReference type="FunFam" id="2.40.70.10:FF:000021">
    <property type="entry name" value="Aspartyl protease AED1"/>
    <property type="match status" value="1"/>
</dbReference>
<dbReference type="InterPro" id="IPR032799">
    <property type="entry name" value="TAXi_C"/>
</dbReference>
<feature type="compositionally biased region" description="Low complexity" evidence="9">
    <location>
        <begin position="128"/>
        <end position="137"/>
    </location>
</feature>
<dbReference type="AlphaFoldDB" id="A0A4S4CZJ3"/>
<sequence length="576" mass="62500">MMATPIASSITISFLFCASLLLLLCSSKNGYALGGGERKTMQSNFHTFQFNSLLPASVCSPSTKDKRKGTSSVSLKVVHNYGPCSHHLRPERASAPPTVTEILTRDQSRVNSIQSRLRQNSLEKDSSSSKSKATTTIPAKSGLSIGSSNYIVTVGLGTPKKHLSLIFDTGSSFTWIQCQPCTVFCYKQKQPIFDPSRSTTYKNITCTSRHCSQLSSATSTTPRCSTNTCVYGVRYGDNSISQGFFASETLTLTPSDVFPKYLFGCGEKNQGLWNGVAGLIGLGRDRLSIVSQVSSKYGNYFSYCLPSTPSCTGYLTFGTGGRSFTGSSLKFTPLLSKSKGPSFYYVDIIGIKVAGKTLSISRSVFKKSGSIIDSGTVITRLPPAAYDALKTAFRQHMTQYRMAKPFSIFDTCYRVKKNTTLKIPSISFVFGGNTEVVIDSSGILFATSSKKACLAFAGNSNSSDMGIFGNAQQKTLDVVYDVAVDPDLSGFHLSVPLRVGGWSVCVRKNKLWVLGIGCWLWSFPVWPWECSSIGVGLGVVTKLCSGGWLVDGWFRCWPMELLAMEFRWCGLGSAAA</sequence>
<feature type="chain" id="PRO_5020831172" description="Peptidase A1 domain-containing protein" evidence="10">
    <location>
        <begin position="33"/>
        <end position="576"/>
    </location>
</feature>
<dbReference type="InterPro" id="IPR021109">
    <property type="entry name" value="Peptidase_aspartic_dom_sf"/>
</dbReference>
<evidence type="ECO:0000256" key="3">
    <source>
        <dbReference type="ARBA" id="ARBA00022729"/>
    </source>
</evidence>
<gene>
    <name evidence="12" type="ORF">TEA_016861</name>
</gene>
<evidence type="ECO:0000256" key="8">
    <source>
        <dbReference type="RuleBase" id="RU000454"/>
    </source>
</evidence>
<feature type="region of interest" description="Disordered" evidence="9">
    <location>
        <begin position="112"/>
        <end position="137"/>
    </location>
</feature>
<dbReference type="Pfam" id="PF14541">
    <property type="entry name" value="TAXi_C"/>
    <property type="match status" value="1"/>
</dbReference>
<feature type="domain" description="Peptidase A1" evidence="11">
    <location>
        <begin position="150"/>
        <end position="492"/>
    </location>
</feature>
<dbReference type="EMBL" id="SDRB02013284">
    <property type="protein sequence ID" value="THF95319.1"/>
    <property type="molecule type" value="Genomic_DNA"/>
</dbReference>
<evidence type="ECO:0000256" key="6">
    <source>
        <dbReference type="ARBA" id="ARBA00023157"/>
    </source>
</evidence>
<evidence type="ECO:0000256" key="10">
    <source>
        <dbReference type="SAM" id="SignalP"/>
    </source>
</evidence>
<keyword evidence="6" id="KW-1015">Disulfide bond</keyword>
<dbReference type="PANTHER" id="PTHR13683">
    <property type="entry name" value="ASPARTYL PROTEASES"/>
    <property type="match status" value="1"/>
</dbReference>
<dbReference type="InterPro" id="IPR033121">
    <property type="entry name" value="PEPTIDASE_A1"/>
</dbReference>
<reference evidence="12 13" key="1">
    <citation type="journal article" date="2018" name="Proc. Natl. Acad. Sci. U.S.A.">
        <title>Draft genome sequence of Camellia sinensis var. sinensis provides insights into the evolution of the tea genome and tea quality.</title>
        <authorList>
            <person name="Wei C."/>
            <person name="Yang H."/>
            <person name="Wang S."/>
            <person name="Zhao J."/>
            <person name="Liu C."/>
            <person name="Gao L."/>
            <person name="Xia E."/>
            <person name="Lu Y."/>
            <person name="Tai Y."/>
            <person name="She G."/>
            <person name="Sun J."/>
            <person name="Cao H."/>
            <person name="Tong W."/>
            <person name="Gao Q."/>
            <person name="Li Y."/>
            <person name="Deng W."/>
            <person name="Jiang X."/>
            <person name="Wang W."/>
            <person name="Chen Q."/>
            <person name="Zhang S."/>
            <person name="Li H."/>
            <person name="Wu J."/>
            <person name="Wang P."/>
            <person name="Li P."/>
            <person name="Shi C."/>
            <person name="Zheng F."/>
            <person name="Jian J."/>
            <person name="Huang B."/>
            <person name="Shan D."/>
            <person name="Shi M."/>
            <person name="Fang C."/>
            <person name="Yue Y."/>
            <person name="Li F."/>
            <person name="Li D."/>
            <person name="Wei S."/>
            <person name="Han B."/>
            <person name="Jiang C."/>
            <person name="Yin Y."/>
            <person name="Xia T."/>
            <person name="Zhang Z."/>
            <person name="Bennetzen J.L."/>
            <person name="Zhao S."/>
            <person name="Wan X."/>
        </authorList>
    </citation>
    <scope>NUCLEOTIDE SEQUENCE [LARGE SCALE GENOMIC DNA]</scope>
    <source>
        <strain evidence="13">cv. Shuchazao</strain>
        <tissue evidence="12">Leaf</tissue>
    </source>
</reference>
<dbReference type="Pfam" id="PF14543">
    <property type="entry name" value="TAXi_N"/>
    <property type="match status" value="1"/>
</dbReference>
<evidence type="ECO:0000313" key="12">
    <source>
        <dbReference type="EMBL" id="THF95319.1"/>
    </source>
</evidence>
<evidence type="ECO:0000259" key="11">
    <source>
        <dbReference type="PROSITE" id="PS51767"/>
    </source>
</evidence>
<proteinExistence type="inferred from homology"/>
<evidence type="ECO:0000256" key="2">
    <source>
        <dbReference type="ARBA" id="ARBA00022670"/>
    </source>
</evidence>
<keyword evidence="4 8" id="KW-0064">Aspartyl protease</keyword>
<evidence type="ECO:0000313" key="13">
    <source>
        <dbReference type="Proteomes" id="UP000306102"/>
    </source>
</evidence>
<dbReference type="Gene3D" id="2.40.70.10">
    <property type="entry name" value="Acid Proteases"/>
    <property type="match status" value="2"/>
</dbReference>
<dbReference type="FunFam" id="2.40.70.10:FF:000013">
    <property type="entry name" value="Aspartyl protease AED1"/>
    <property type="match status" value="1"/>
</dbReference>
<dbReference type="GO" id="GO:0004190">
    <property type="term" value="F:aspartic-type endopeptidase activity"/>
    <property type="evidence" value="ECO:0007669"/>
    <property type="project" value="UniProtKB-KW"/>
</dbReference>
<feature type="active site" evidence="7">
    <location>
        <position position="168"/>
    </location>
</feature>
<dbReference type="Proteomes" id="UP000306102">
    <property type="component" value="Unassembled WGS sequence"/>
</dbReference>
<keyword evidence="3 10" id="KW-0732">Signal</keyword>
<comment type="similarity">
    <text evidence="1 8">Belongs to the peptidase A1 family.</text>
</comment>
<name>A0A4S4CZJ3_CAMSN</name>
<evidence type="ECO:0000256" key="9">
    <source>
        <dbReference type="SAM" id="MobiDB-lite"/>
    </source>
</evidence>
<evidence type="ECO:0000256" key="7">
    <source>
        <dbReference type="PIRSR" id="PIRSR601461-1"/>
    </source>
</evidence>
<dbReference type="PROSITE" id="PS51767">
    <property type="entry name" value="PEPTIDASE_A1"/>
    <property type="match status" value="1"/>
</dbReference>
<dbReference type="InterPro" id="IPR001969">
    <property type="entry name" value="Aspartic_peptidase_AS"/>
</dbReference>
<feature type="active site" evidence="7">
    <location>
        <position position="373"/>
    </location>
</feature>
<evidence type="ECO:0000256" key="1">
    <source>
        <dbReference type="ARBA" id="ARBA00007447"/>
    </source>
</evidence>
<evidence type="ECO:0000256" key="5">
    <source>
        <dbReference type="ARBA" id="ARBA00022801"/>
    </source>
</evidence>
<dbReference type="PRINTS" id="PR00792">
    <property type="entry name" value="PEPSIN"/>
</dbReference>
<comment type="caution">
    <text evidence="12">The sequence shown here is derived from an EMBL/GenBank/DDBJ whole genome shotgun (WGS) entry which is preliminary data.</text>
</comment>
<dbReference type="InterPro" id="IPR001461">
    <property type="entry name" value="Aspartic_peptidase_A1"/>
</dbReference>
<keyword evidence="5 8" id="KW-0378">Hydrolase</keyword>
<keyword evidence="13" id="KW-1185">Reference proteome</keyword>
<dbReference type="PANTHER" id="PTHR13683:SF750">
    <property type="entry name" value="ASPARTYL PROTEASE AED1"/>
    <property type="match status" value="1"/>
</dbReference>
<organism evidence="12 13">
    <name type="scientific">Camellia sinensis var. sinensis</name>
    <name type="common">China tea</name>
    <dbReference type="NCBI Taxonomy" id="542762"/>
    <lineage>
        <taxon>Eukaryota</taxon>
        <taxon>Viridiplantae</taxon>
        <taxon>Streptophyta</taxon>
        <taxon>Embryophyta</taxon>
        <taxon>Tracheophyta</taxon>
        <taxon>Spermatophyta</taxon>
        <taxon>Magnoliopsida</taxon>
        <taxon>eudicotyledons</taxon>
        <taxon>Gunneridae</taxon>
        <taxon>Pentapetalae</taxon>
        <taxon>asterids</taxon>
        <taxon>Ericales</taxon>
        <taxon>Theaceae</taxon>
        <taxon>Camellia</taxon>
    </lineage>
</organism>
<feature type="signal peptide" evidence="10">
    <location>
        <begin position="1"/>
        <end position="32"/>
    </location>
</feature>
<protein>
    <recommendedName>
        <fullName evidence="11">Peptidase A1 domain-containing protein</fullName>
    </recommendedName>
</protein>
<dbReference type="PROSITE" id="PS00141">
    <property type="entry name" value="ASP_PROTEASE"/>
    <property type="match status" value="1"/>
</dbReference>
<dbReference type="InterPro" id="IPR032861">
    <property type="entry name" value="TAXi_N"/>
</dbReference>
<evidence type="ECO:0000256" key="4">
    <source>
        <dbReference type="ARBA" id="ARBA00022750"/>
    </source>
</evidence>